<dbReference type="InterPro" id="IPR000485">
    <property type="entry name" value="AsnC-type_HTH_dom"/>
</dbReference>
<evidence type="ECO:0000256" key="2">
    <source>
        <dbReference type="ARBA" id="ARBA00023125"/>
    </source>
</evidence>
<dbReference type="InterPro" id="IPR011991">
    <property type="entry name" value="ArsR-like_HTH"/>
</dbReference>
<dbReference type="EMBL" id="AOIQ01000006">
    <property type="protein sequence ID" value="ELZ13478.1"/>
    <property type="molecule type" value="Genomic_DNA"/>
</dbReference>
<dbReference type="RefSeq" id="WP_007696774.1">
    <property type="nucleotide sequence ID" value="NZ_AOIQ01000006.1"/>
</dbReference>
<feature type="domain" description="HTH asnC-type" evidence="4">
    <location>
        <begin position="4"/>
        <end position="67"/>
    </location>
</feature>
<organism evidence="5 6">
    <name type="scientific">Halovivax asiaticus JCM 14624</name>
    <dbReference type="NCBI Taxonomy" id="1227490"/>
    <lineage>
        <taxon>Archaea</taxon>
        <taxon>Methanobacteriati</taxon>
        <taxon>Methanobacteriota</taxon>
        <taxon>Stenosarchaea group</taxon>
        <taxon>Halobacteria</taxon>
        <taxon>Halobacteriales</taxon>
        <taxon>Natrialbaceae</taxon>
        <taxon>Halovivax</taxon>
    </lineage>
</organism>
<reference evidence="5 6" key="1">
    <citation type="journal article" date="2014" name="PLoS Genet.">
        <title>Phylogenetically driven sequencing of extremely halophilic archaea reveals strategies for static and dynamic osmo-response.</title>
        <authorList>
            <person name="Becker E.A."/>
            <person name="Seitzer P.M."/>
            <person name="Tritt A."/>
            <person name="Larsen D."/>
            <person name="Krusor M."/>
            <person name="Yao A.I."/>
            <person name="Wu D."/>
            <person name="Madern D."/>
            <person name="Eisen J.A."/>
            <person name="Darling A.E."/>
            <person name="Facciotti M.T."/>
        </authorList>
    </citation>
    <scope>NUCLEOTIDE SEQUENCE [LARGE SCALE GENOMIC DNA]</scope>
    <source>
        <strain evidence="5 6">JCM 14624</strain>
    </source>
</reference>
<dbReference type="InterPro" id="IPR036390">
    <property type="entry name" value="WH_DNA-bd_sf"/>
</dbReference>
<dbReference type="InterPro" id="IPR011017">
    <property type="entry name" value="TRASH_dom"/>
</dbReference>
<dbReference type="Proteomes" id="UP000011560">
    <property type="component" value="Unassembled WGS sequence"/>
</dbReference>
<keyword evidence="3" id="KW-0804">Transcription</keyword>
<dbReference type="PANTHER" id="PTHR30154">
    <property type="entry name" value="LEUCINE-RESPONSIVE REGULATORY PROTEIN"/>
    <property type="match status" value="1"/>
</dbReference>
<evidence type="ECO:0000259" key="4">
    <source>
        <dbReference type="PROSITE" id="PS50956"/>
    </source>
</evidence>
<evidence type="ECO:0000256" key="1">
    <source>
        <dbReference type="ARBA" id="ARBA00023015"/>
    </source>
</evidence>
<evidence type="ECO:0000313" key="6">
    <source>
        <dbReference type="Proteomes" id="UP000011560"/>
    </source>
</evidence>
<dbReference type="Gene3D" id="1.10.10.10">
    <property type="entry name" value="Winged helix-like DNA-binding domain superfamily/Winged helix DNA-binding domain"/>
    <property type="match status" value="1"/>
</dbReference>
<protein>
    <submittedName>
        <fullName evidence="5">ArsR family transcriptional regulator</fullName>
    </submittedName>
</protein>
<dbReference type="SMART" id="SM00344">
    <property type="entry name" value="HTH_ASNC"/>
    <property type="match status" value="1"/>
</dbReference>
<evidence type="ECO:0000256" key="3">
    <source>
        <dbReference type="ARBA" id="ARBA00023163"/>
    </source>
</evidence>
<dbReference type="GO" id="GO:0005829">
    <property type="term" value="C:cytosol"/>
    <property type="evidence" value="ECO:0007669"/>
    <property type="project" value="TreeGrafter"/>
</dbReference>
<comment type="caution">
    <text evidence="5">The sequence shown here is derived from an EMBL/GenBank/DDBJ whole genome shotgun (WGS) entry which is preliminary data.</text>
</comment>
<keyword evidence="6" id="KW-1185">Reference proteome</keyword>
<proteinExistence type="predicted"/>
<keyword evidence="1" id="KW-0805">Transcription regulation</keyword>
<evidence type="ECO:0000313" key="5">
    <source>
        <dbReference type="EMBL" id="ELZ13478.1"/>
    </source>
</evidence>
<dbReference type="InterPro" id="IPR019888">
    <property type="entry name" value="Tscrpt_reg_AsnC-like"/>
</dbReference>
<dbReference type="PRINTS" id="PR00033">
    <property type="entry name" value="HTHASNC"/>
</dbReference>
<dbReference type="Pfam" id="PF24273">
    <property type="entry name" value="TRASH_HVO_1752_C"/>
    <property type="match status" value="1"/>
</dbReference>
<dbReference type="PANTHER" id="PTHR30154:SF34">
    <property type="entry name" value="TRANSCRIPTIONAL REGULATOR AZLB"/>
    <property type="match status" value="1"/>
</dbReference>
<keyword evidence="2" id="KW-0238">DNA-binding</keyword>
<dbReference type="InterPro" id="IPR056526">
    <property type="entry name" value="TRASH_HVO_1752"/>
</dbReference>
<dbReference type="SMART" id="SM00746">
    <property type="entry name" value="TRASH"/>
    <property type="match status" value="1"/>
</dbReference>
<dbReference type="PROSITE" id="PS50956">
    <property type="entry name" value="HTH_ASNC_2"/>
    <property type="match status" value="1"/>
</dbReference>
<gene>
    <name evidence="5" type="ORF">C479_01496</name>
</gene>
<dbReference type="STRING" id="1227490.C479_01496"/>
<name>M0BSW0_9EURY</name>
<dbReference type="AlphaFoldDB" id="M0BSW0"/>
<dbReference type="Pfam" id="PF13404">
    <property type="entry name" value="HTH_AsnC-type"/>
    <property type="match status" value="1"/>
</dbReference>
<dbReference type="CDD" id="cd00090">
    <property type="entry name" value="HTH_ARSR"/>
    <property type="match status" value="1"/>
</dbReference>
<dbReference type="GO" id="GO:0043200">
    <property type="term" value="P:response to amino acid"/>
    <property type="evidence" value="ECO:0007669"/>
    <property type="project" value="TreeGrafter"/>
</dbReference>
<accession>M0BSW0</accession>
<dbReference type="SUPFAM" id="SSF46785">
    <property type="entry name" value="Winged helix' DNA-binding domain"/>
    <property type="match status" value="1"/>
</dbReference>
<dbReference type="OrthoDB" id="33200at2157"/>
<dbReference type="InterPro" id="IPR036388">
    <property type="entry name" value="WH-like_DNA-bd_sf"/>
</dbReference>
<dbReference type="GO" id="GO:0043565">
    <property type="term" value="F:sequence-specific DNA binding"/>
    <property type="evidence" value="ECO:0007669"/>
    <property type="project" value="InterPro"/>
</dbReference>
<sequence>MRTLDETDLQIVALLLEDARRPYNDIADRVDVSAPTVSDRIDRLQQLGVIQGFTVDIDRSSFVDGIELLIDVQLCAVQNGCVTADLASVDGIEHVFMTSDARLLAIGTLASEQVGPCLLSALEADQIESYRVHLVQERDWNPSLTEDSISLTCHTCGDTVTENGLSLRFDGSLFHFCGRECRTAFEDERTPIAETA</sequence>